<dbReference type="GO" id="GO:0043138">
    <property type="term" value="F:3'-5' DNA helicase activity"/>
    <property type="evidence" value="ECO:0007669"/>
    <property type="project" value="UniProtKB-EC"/>
</dbReference>
<name>A0A9D4JKB1_DREPO</name>
<evidence type="ECO:0000313" key="8">
    <source>
        <dbReference type="EMBL" id="KAH3811938.1"/>
    </source>
</evidence>
<dbReference type="GO" id="GO:0005737">
    <property type="term" value="C:cytoplasm"/>
    <property type="evidence" value="ECO:0007669"/>
    <property type="project" value="TreeGrafter"/>
</dbReference>
<evidence type="ECO:0000256" key="3">
    <source>
        <dbReference type="ARBA" id="ARBA00023235"/>
    </source>
</evidence>
<gene>
    <name evidence="8" type="ORF">DPMN_140356</name>
</gene>
<dbReference type="Proteomes" id="UP000828390">
    <property type="component" value="Unassembled WGS sequence"/>
</dbReference>
<evidence type="ECO:0000313" key="9">
    <source>
        <dbReference type="Proteomes" id="UP000828390"/>
    </source>
</evidence>
<dbReference type="InterPro" id="IPR027417">
    <property type="entry name" value="P-loop_NTPase"/>
</dbReference>
<dbReference type="EMBL" id="JAIWYP010000006">
    <property type="protein sequence ID" value="KAH3811938.1"/>
    <property type="molecule type" value="Genomic_DNA"/>
</dbReference>
<dbReference type="Gene3D" id="3.40.50.300">
    <property type="entry name" value="P-loop containing nucleotide triphosphate hydrolases"/>
    <property type="match status" value="1"/>
</dbReference>
<dbReference type="AlphaFoldDB" id="A0A9D4JKB1"/>
<sequence>MGFDPPCVTRIIHAKPPASTAQYLQEIGRAGRRGQQSHAILYYNKRDLASNTPGIQQDIIKYCSDDTMCLWEKLLEPFGFQKSDQIANDKCCSICKSNSAASHLLSAMENVEI</sequence>
<feature type="domain" description="Helicase C-terminal" evidence="7">
    <location>
        <begin position="1"/>
        <end position="76"/>
    </location>
</feature>
<evidence type="ECO:0000256" key="5">
    <source>
        <dbReference type="ARBA" id="ARBA00034808"/>
    </source>
</evidence>
<accession>A0A9D4JKB1</accession>
<dbReference type="SUPFAM" id="SSF52540">
    <property type="entry name" value="P-loop containing nucleoside triphosphate hydrolases"/>
    <property type="match status" value="1"/>
</dbReference>
<proteinExistence type="inferred from homology"/>
<dbReference type="Pfam" id="PF00271">
    <property type="entry name" value="Helicase_C"/>
    <property type="match status" value="1"/>
</dbReference>
<protein>
    <recommendedName>
        <fullName evidence="5">DNA 3'-5' helicase</fullName>
        <ecNumber evidence="5">5.6.2.4</ecNumber>
    </recommendedName>
    <alternativeName>
        <fullName evidence="6">DNA 3'-5' helicase Q1</fullName>
    </alternativeName>
</protein>
<dbReference type="PROSITE" id="PS51194">
    <property type="entry name" value="HELICASE_CTER"/>
    <property type="match status" value="1"/>
</dbReference>
<reference evidence="8" key="1">
    <citation type="journal article" date="2019" name="bioRxiv">
        <title>The Genome of the Zebra Mussel, Dreissena polymorpha: A Resource for Invasive Species Research.</title>
        <authorList>
            <person name="McCartney M.A."/>
            <person name="Auch B."/>
            <person name="Kono T."/>
            <person name="Mallez S."/>
            <person name="Zhang Y."/>
            <person name="Obille A."/>
            <person name="Becker A."/>
            <person name="Abrahante J.E."/>
            <person name="Garbe J."/>
            <person name="Badalamenti J.P."/>
            <person name="Herman A."/>
            <person name="Mangelson H."/>
            <person name="Liachko I."/>
            <person name="Sullivan S."/>
            <person name="Sone E.D."/>
            <person name="Koren S."/>
            <person name="Silverstein K.A.T."/>
            <person name="Beckman K.B."/>
            <person name="Gohl D.M."/>
        </authorList>
    </citation>
    <scope>NUCLEOTIDE SEQUENCE</scope>
    <source>
        <strain evidence="8">Duluth1</strain>
        <tissue evidence="8">Whole animal</tissue>
    </source>
</reference>
<dbReference type="GO" id="GO:0006310">
    <property type="term" value="P:DNA recombination"/>
    <property type="evidence" value="ECO:0007669"/>
    <property type="project" value="TreeGrafter"/>
</dbReference>
<dbReference type="GO" id="GO:0005694">
    <property type="term" value="C:chromosome"/>
    <property type="evidence" value="ECO:0007669"/>
    <property type="project" value="TreeGrafter"/>
</dbReference>
<dbReference type="InterPro" id="IPR001650">
    <property type="entry name" value="Helicase_C-like"/>
</dbReference>
<organism evidence="8 9">
    <name type="scientific">Dreissena polymorpha</name>
    <name type="common">Zebra mussel</name>
    <name type="synonym">Mytilus polymorpha</name>
    <dbReference type="NCBI Taxonomy" id="45954"/>
    <lineage>
        <taxon>Eukaryota</taxon>
        <taxon>Metazoa</taxon>
        <taxon>Spiralia</taxon>
        <taxon>Lophotrochozoa</taxon>
        <taxon>Mollusca</taxon>
        <taxon>Bivalvia</taxon>
        <taxon>Autobranchia</taxon>
        <taxon>Heteroconchia</taxon>
        <taxon>Euheterodonta</taxon>
        <taxon>Imparidentia</taxon>
        <taxon>Neoheterodontei</taxon>
        <taxon>Myida</taxon>
        <taxon>Dreissenoidea</taxon>
        <taxon>Dreissenidae</taxon>
        <taxon>Dreissena</taxon>
    </lineage>
</organism>
<evidence type="ECO:0000256" key="1">
    <source>
        <dbReference type="ARBA" id="ARBA00005446"/>
    </source>
</evidence>
<dbReference type="GO" id="GO:0006281">
    <property type="term" value="P:DNA repair"/>
    <property type="evidence" value="ECO:0007669"/>
    <property type="project" value="TreeGrafter"/>
</dbReference>
<evidence type="ECO:0000259" key="7">
    <source>
        <dbReference type="PROSITE" id="PS51194"/>
    </source>
</evidence>
<dbReference type="GO" id="GO:0003677">
    <property type="term" value="F:DNA binding"/>
    <property type="evidence" value="ECO:0007669"/>
    <property type="project" value="UniProtKB-KW"/>
</dbReference>
<dbReference type="GO" id="GO:0009378">
    <property type="term" value="F:four-way junction helicase activity"/>
    <property type="evidence" value="ECO:0007669"/>
    <property type="project" value="TreeGrafter"/>
</dbReference>
<evidence type="ECO:0000256" key="4">
    <source>
        <dbReference type="ARBA" id="ARBA00034617"/>
    </source>
</evidence>
<keyword evidence="3" id="KW-0413">Isomerase</keyword>
<comment type="similarity">
    <text evidence="1">Belongs to the helicase family. RecQ subfamily.</text>
</comment>
<dbReference type="PANTHER" id="PTHR13710:SF105">
    <property type="entry name" value="ATP-DEPENDENT DNA HELICASE Q1"/>
    <property type="match status" value="1"/>
</dbReference>
<evidence type="ECO:0000256" key="2">
    <source>
        <dbReference type="ARBA" id="ARBA00023125"/>
    </source>
</evidence>
<keyword evidence="9" id="KW-1185">Reference proteome</keyword>
<keyword evidence="2" id="KW-0238">DNA-binding</keyword>
<comment type="catalytic activity">
    <reaction evidence="4">
        <text>Couples ATP hydrolysis with the unwinding of duplex DNA by translocating in the 3'-5' direction.</text>
        <dbReference type="EC" id="5.6.2.4"/>
    </reaction>
</comment>
<dbReference type="EC" id="5.6.2.4" evidence="5"/>
<evidence type="ECO:0000256" key="6">
    <source>
        <dbReference type="ARBA" id="ARBA00044566"/>
    </source>
</evidence>
<reference evidence="8" key="2">
    <citation type="submission" date="2020-11" db="EMBL/GenBank/DDBJ databases">
        <authorList>
            <person name="McCartney M.A."/>
            <person name="Auch B."/>
            <person name="Kono T."/>
            <person name="Mallez S."/>
            <person name="Becker A."/>
            <person name="Gohl D.M."/>
            <person name="Silverstein K.A.T."/>
            <person name="Koren S."/>
            <person name="Bechman K.B."/>
            <person name="Herman A."/>
            <person name="Abrahante J.E."/>
            <person name="Garbe J."/>
        </authorList>
    </citation>
    <scope>NUCLEOTIDE SEQUENCE</scope>
    <source>
        <strain evidence="8">Duluth1</strain>
        <tissue evidence="8">Whole animal</tissue>
    </source>
</reference>
<comment type="caution">
    <text evidence="8">The sequence shown here is derived from an EMBL/GenBank/DDBJ whole genome shotgun (WGS) entry which is preliminary data.</text>
</comment>
<dbReference type="PANTHER" id="PTHR13710">
    <property type="entry name" value="DNA HELICASE RECQ FAMILY MEMBER"/>
    <property type="match status" value="1"/>
</dbReference>